<accession>A0A1H2X6Z6</accession>
<dbReference type="InterPro" id="IPR002762">
    <property type="entry name" value="CbiX-like"/>
</dbReference>
<dbReference type="OrthoDB" id="9797895at2"/>
<dbReference type="GO" id="GO:0046872">
    <property type="term" value="F:metal ion binding"/>
    <property type="evidence" value="ECO:0007669"/>
    <property type="project" value="UniProtKB-KW"/>
</dbReference>
<proteinExistence type="predicted"/>
<organism evidence="3 4">
    <name type="scientific">Marinococcus luteus</name>
    <dbReference type="NCBI Taxonomy" id="1122204"/>
    <lineage>
        <taxon>Bacteria</taxon>
        <taxon>Bacillati</taxon>
        <taxon>Bacillota</taxon>
        <taxon>Bacilli</taxon>
        <taxon>Bacillales</taxon>
        <taxon>Bacillaceae</taxon>
        <taxon>Marinococcus</taxon>
    </lineage>
</organism>
<dbReference type="Gene3D" id="3.40.50.1400">
    <property type="match status" value="2"/>
</dbReference>
<dbReference type="GO" id="GO:0016829">
    <property type="term" value="F:lyase activity"/>
    <property type="evidence" value="ECO:0007669"/>
    <property type="project" value="UniProtKB-KW"/>
</dbReference>
<dbReference type="InterPro" id="IPR050963">
    <property type="entry name" value="Sirohydro_Cobaltochel/CbiX"/>
</dbReference>
<dbReference type="AlphaFoldDB" id="A0A1H2X6Z6"/>
<dbReference type="PANTHER" id="PTHR33542:SF3">
    <property type="entry name" value="SIROHYDROCHLORIN FERROCHELATASE, CHLOROPLASTIC"/>
    <property type="match status" value="1"/>
</dbReference>
<protein>
    <submittedName>
        <fullName evidence="3">Sirohydrochlorin ferrochelatase</fullName>
    </submittedName>
</protein>
<reference evidence="3 4" key="1">
    <citation type="submission" date="2016-10" db="EMBL/GenBank/DDBJ databases">
        <authorList>
            <person name="de Groot N.N."/>
        </authorList>
    </citation>
    <scope>NUCLEOTIDE SEQUENCE [LARGE SCALE GENOMIC DNA]</scope>
    <source>
        <strain evidence="3 4">DSM 23126</strain>
    </source>
</reference>
<gene>
    <name evidence="3" type="ORF">SAMN05421781_2683</name>
</gene>
<keyword evidence="4" id="KW-1185">Reference proteome</keyword>
<name>A0A1H2X6Z6_9BACI</name>
<keyword evidence="2" id="KW-0456">Lyase</keyword>
<dbReference type="PANTHER" id="PTHR33542">
    <property type="entry name" value="SIROHYDROCHLORIN FERROCHELATASE, CHLOROPLASTIC"/>
    <property type="match status" value="1"/>
</dbReference>
<dbReference type="SUPFAM" id="SSF53800">
    <property type="entry name" value="Chelatase"/>
    <property type="match status" value="1"/>
</dbReference>
<dbReference type="STRING" id="1122204.SAMN05421781_2683"/>
<keyword evidence="1" id="KW-0479">Metal-binding</keyword>
<evidence type="ECO:0000256" key="2">
    <source>
        <dbReference type="ARBA" id="ARBA00023239"/>
    </source>
</evidence>
<dbReference type="RefSeq" id="WP_091616104.1">
    <property type="nucleotide sequence ID" value="NZ_FNNC01000006.1"/>
</dbReference>
<dbReference type="CDD" id="cd03416">
    <property type="entry name" value="CbiX_SirB_N"/>
    <property type="match status" value="1"/>
</dbReference>
<evidence type="ECO:0000313" key="4">
    <source>
        <dbReference type="Proteomes" id="UP000199488"/>
    </source>
</evidence>
<dbReference type="EMBL" id="FNNC01000006">
    <property type="protein sequence ID" value="SDW88585.1"/>
    <property type="molecule type" value="Genomic_DNA"/>
</dbReference>
<dbReference type="Proteomes" id="UP000199488">
    <property type="component" value="Unassembled WGS sequence"/>
</dbReference>
<evidence type="ECO:0000256" key="1">
    <source>
        <dbReference type="ARBA" id="ARBA00022723"/>
    </source>
</evidence>
<evidence type="ECO:0000313" key="3">
    <source>
        <dbReference type="EMBL" id="SDW88585.1"/>
    </source>
</evidence>
<dbReference type="CDD" id="cd03414">
    <property type="entry name" value="CbiX_SirB_C"/>
    <property type="match status" value="1"/>
</dbReference>
<sequence>MKAILFVGHGTRVPEGNEQVKAFTKKAGAAFPEYEQRTCFLELAEPDIVTSAVECIENGADTLAVVPVLLLSAGHIKKDIPEELEKVQQMHPEVTIQYGSPFGVHDRINDLLLDRLRVKGWVPEEEADILFVGRGAKDPGAIEDFYRIAGELEKHTGRSRVETAFLAAAEPGFQEKMKELAEGERSVYILPYLMFLGLLIKEMDEAAAHYNQVKPGHFTRCDFLGFDERLLPVLESRVAETLEKDAGIHV</sequence>
<dbReference type="Pfam" id="PF01903">
    <property type="entry name" value="CbiX"/>
    <property type="match status" value="2"/>
</dbReference>